<organism evidence="2 3">
    <name type="scientific">Vespula maculifrons</name>
    <name type="common">Eastern yellow jacket</name>
    <name type="synonym">Wasp</name>
    <dbReference type="NCBI Taxonomy" id="7453"/>
    <lineage>
        <taxon>Eukaryota</taxon>
        <taxon>Metazoa</taxon>
        <taxon>Ecdysozoa</taxon>
        <taxon>Arthropoda</taxon>
        <taxon>Hexapoda</taxon>
        <taxon>Insecta</taxon>
        <taxon>Pterygota</taxon>
        <taxon>Neoptera</taxon>
        <taxon>Endopterygota</taxon>
        <taxon>Hymenoptera</taxon>
        <taxon>Apocrita</taxon>
        <taxon>Aculeata</taxon>
        <taxon>Vespoidea</taxon>
        <taxon>Vespidae</taxon>
        <taxon>Vespinae</taxon>
        <taxon>Vespula</taxon>
    </lineage>
</organism>
<dbReference type="Proteomes" id="UP001607303">
    <property type="component" value="Unassembled WGS sequence"/>
</dbReference>
<feature type="compositionally biased region" description="Low complexity" evidence="1">
    <location>
        <begin position="80"/>
        <end position="93"/>
    </location>
</feature>
<accession>A0ABD2CZD6</accession>
<feature type="region of interest" description="Disordered" evidence="1">
    <location>
        <begin position="65"/>
        <end position="143"/>
    </location>
</feature>
<protein>
    <submittedName>
        <fullName evidence="2">Homeobox protein cut isoform X1</fullName>
    </submittedName>
</protein>
<evidence type="ECO:0000313" key="3">
    <source>
        <dbReference type="Proteomes" id="UP001607303"/>
    </source>
</evidence>
<keyword evidence="2" id="KW-0238">DNA-binding</keyword>
<keyword evidence="3" id="KW-1185">Reference proteome</keyword>
<sequence length="143" mass="15762">MGNGTSRRYRGVPKVRGVETRTNGAGITARGGWVLWWSYSKYRGVNMGVWRATLAEKEVSALKEQLATANDGNSKTEGHQLSQTSQGSDQQQQHDASNPRRTPNSNLEQELQAKDKESIMASRKSLNSESIVVSRESLGKEPS</sequence>
<proteinExistence type="predicted"/>
<dbReference type="GO" id="GO:0003677">
    <property type="term" value="F:DNA binding"/>
    <property type="evidence" value="ECO:0007669"/>
    <property type="project" value="UniProtKB-KW"/>
</dbReference>
<comment type="caution">
    <text evidence="2">The sequence shown here is derived from an EMBL/GenBank/DDBJ whole genome shotgun (WGS) entry which is preliminary data.</text>
</comment>
<dbReference type="EMBL" id="JAYRBN010000010">
    <property type="protein sequence ID" value="KAL2750452.1"/>
    <property type="molecule type" value="Genomic_DNA"/>
</dbReference>
<feature type="compositionally biased region" description="Polar residues" evidence="1">
    <location>
        <begin position="94"/>
        <end position="109"/>
    </location>
</feature>
<evidence type="ECO:0000256" key="1">
    <source>
        <dbReference type="SAM" id="MobiDB-lite"/>
    </source>
</evidence>
<dbReference type="AlphaFoldDB" id="A0ABD2CZD6"/>
<reference evidence="2 3" key="1">
    <citation type="journal article" date="2024" name="Ann. Entomol. Soc. Am.">
        <title>Genomic analyses of the southern and eastern yellowjacket wasps (Hymenoptera: Vespidae) reveal evolutionary signatures of social life.</title>
        <authorList>
            <person name="Catto M.A."/>
            <person name="Caine P.B."/>
            <person name="Orr S.E."/>
            <person name="Hunt B.G."/>
            <person name="Goodisman M.A.D."/>
        </authorList>
    </citation>
    <scope>NUCLEOTIDE SEQUENCE [LARGE SCALE GENOMIC DNA]</scope>
    <source>
        <strain evidence="2">232</strain>
        <tissue evidence="2">Head and thorax</tissue>
    </source>
</reference>
<gene>
    <name evidence="2" type="ORF">V1477_001242</name>
</gene>
<name>A0ABD2CZD6_VESMC</name>
<evidence type="ECO:0000313" key="2">
    <source>
        <dbReference type="EMBL" id="KAL2750452.1"/>
    </source>
</evidence>
<keyword evidence="2" id="KW-0371">Homeobox</keyword>